<reference evidence="1" key="1">
    <citation type="submission" date="2019-08" db="EMBL/GenBank/DDBJ databases">
        <authorList>
            <person name="Kucharzyk K."/>
            <person name="Murdoch R.W."/>
            <person name="Higgins S."/>
            <person name="Loffler F."/>
        </authorList>
    </citation>
    <scope>NUCLEOTIDE SEQUENCE</scope>
</reference>
<comment type="caution">
    <text evidence="1">The sequence shown here is derived from an EMBL/GenBank/DDBJ whole genome shotgun (WGS) entry which is preliminary data.</text>
</comment>
<organism evidence="1">
    <name type="scientific">bioreactor metagenome</name>
    <dbReference type="NCBI Taxonomy" id="1076179"/>
    <lineage>
        <taxon>unclassified sequences</taxon>
        <taxon>metagenomes</taxon>
        <taxon>ecological metagenomes</taxon>
    </lineage>
</organism>
<evidence type="ECO:0008006" key="2">
    <source>
        <dbReference type="Google" id="ProtNLM"/>
    </source>
</evidence>
<proteinExistence type="predicted"/>
<evidence type="ECO:0000313" key="1">
    <source>
        <dbReference type="EMBL" id="MPN50044.1"/>
    </source>
</evidence>
<dbReference type="EMBL" id="VSSQ01113853">
    <property type="protein sequence ID" value="MPN50044.1"/>
    <property type="molecule type" value="Genomic_DNA"/>
</dbReference>
<accession>A0A645INX4</accession>
<name>A0A645INX4_9ZZZZ</name>
<protein>
    <recommendedName>
        <fullName evidence="2">PDZ domain-containing protein</fullName>
    </recommendedName>
</protein>
<sequence length="60" mass="6911">MSEGDSITHINGTETGEYDFCDLYSGIKELKVPGKKMFTIRKKDGKSIELEYIVENFEFK</sequence>
<gene>
    <name evidence="1" type="ORF">SDC9_197670</name>
</gene>
<dbReference type="AlphaFoldDB" id="A0A645INX4"/>